<keyword evidence="9" id="KW-0811">Translocation</keyword>
<dbReference type="GeneID" id="36286961"/>
<organism evidence="15">
    <name type="scientific">Pseudogymnoascus destructans</name>
    <dbReference type="NCBI Taxonomy" id="655981"/>
    <lineage>
        <taxon>Eukaryota</taxon>
        <taxon>Fungi</taxon>
        <taxon>Dikarya</taxon>
        <taxon>Ascomycota</taxon>
        <taxon>Pezizomycotina</taxon>
        <taxon>Leotiomycetes</taxon>
        <taxon>Thelebolales</taxon>
        <taxon>Thelebolaceae</taxon>
        <taxon>Pseudogymnoascus</taxon>
    </lineage>
</organism>
<feature type="transmembrane region" description="Helical" evidence="14">
    <location>
        <begin position="56"/>
        <end position="76"/>
    </location>
</feature>
<evidence type="ECO:0000256" key="12">
    <source>
        <dbReference type="ARBA" id="ARBA00023242"/>
    </source>
</evidence>
<proteinExistence type="inferred from homology"/>
<dbReference type="GO" id="GO:0015031">
    <property type="term" value="P:protein transport"/>
    <property type="evidence" value="ECO:0007669"/>
    <property type="project" value="UniProtKB-KW"/>
</dbReference>
<accession>A0A177AE24</accession>
<dbReference type="OrthoDB" id="67850at2759"/>
<dbReference type="GO" id="GO:0031965">
    <property type="term" value="C:nuclear membrane"/>
    <property type="evidence" value="ECO:0007669"/>
    <property type="project" value="UniProtKB-SubCell"/>
</dbReference>
<evidence type="ECO:0000256" key="10">
    <source>
        <dbReference type="ARBA" id="ARBA00023132"/>
    </source>
</evidence>
<comment type="similarity">
    <text evidence="3">Belongs to the NDC1 family.</text>
</comment>
<keyword evidence="12" id="KW-0539">Nucleus</keyword>
<reference evidence="15" key="1">
    <citation type="submission" date="2016-03" db="EMBL/GenBank/DDBJ databases">
        <title>Updated assembly of Pseudogymnoascus destructans, the fungus causing white-nose syndrome of bats.</title>
        <authorList>
            <person name="Palmer J.M."/>
            <person name="Drees K.P."/>
            <person name="Foster J.T."/>
            <person name="Lindner D.L."/>
        </authorList>
    </citation>
    <scope>NUCLEOTIDE SEQUENCE [LARGE SCALE GENOMIC DNA]</scope>
    <source>
        <strain evidence="15">20631-21</strain>
    </source>
</reference>
<feature type="region of interest" description="Disordered" evidence="13">
    <location>
        <begin position="637"/>
        <end position="659"/>
    </location>
</feature>
<dbReference type="eggNOG" id="ENOG502S1MG">
    <property type="taxonomic scope" value="Eukaryota"/>
</dbReference>
<evidence type="ECO:0000313" key="15">
    <source>
        <dbReference type="EMBL" id="OAF59672.1"/>
    </source>
</evidence>
<evidence type="ECO:0000256" key="6">
    <source>
        <dbReference type="ARBA" id="ARBA00022816"/>
    </source>
</evidence>
<evidence type="ECO:0000256" key="13">
    <source>
        <dbReference type="SAM" id="MobiDB-lite"/>
    </source>
</evidence>
<feature type="transmembrane region" description="Helical" evidence="14">
    <location>
        <begin position="21"/>
        <end position="41"/>
    </location>
</feature>
<dbReference type="VEuPathDB" id="FungiDB:GMDG_03326"/>
<dbReference type="PANTHER" id="PTHR13269">
    <property type="entry name" value="NUCLEOPORIN NDC1"/>
    <property type="match status" value="1"/>
</dbReference>
<dbReference type="Pfam" id="PF09531">
    <property type="entry name" value="Ndc1_Nup"/>
    <property type="match status" value="1"/>
</dbReference>
<keyword evidence="10" id="KW-0906">Nuclear pore complex</keyword>
<protein>
    <recommendedName>
        <fullName evidence="16">Nuclear envelope protein</fullName>
    </recommendedName>
</protein>
<evidence type="ECO:0000256" key="3">
    <source>
        <dbReference type="ARBA" id="ARBA00005760"/>
    </source>
</evidence>
<evidence type="ECO:0000256" key="11">
    <source>
        <dbReference type="ARBA" id="ARBA00023136"/>
    </source>
</evidence>
<dbReference type="GO" id="GO:0070762">
    <property type="term" value="C:nuclear pore transmembrane ring"/>
    <property type="evidence" value="ECO:0007669"/>
    <property type="project" value="TreeGrafter"/>
</dbReference>
<evidence type="ECO:0000256" key="14">
    <source>
        <dbReference type="SAM" id="Phobius"/>
    </source>
</evidence>
<gene>
    <name evidence="15" type="ORF">VC83_03888</name>
</gene>
<evidence type="ECO:0000256" key="1">
    <source>
        <dbReference type="ARBA" id="ARBA00004232"/>
    </source>
</evidence>
<keyword evidence="7" id="KW-0653">Protein transport</keyword>
<dbReference type="AlphaFoldDB" id="A0A177AE24"/>
<keyword evidence="11 14" id="KW-0472">Membrane</keyword>
<keyword evidence="5 14" id="KW-0812">Transmembrane</keyword>
<feature type="transmembrane region" description="Helical" evidence="14">
    <location>
        <begin position="214"/>
        <end position="232"/>
    </location>
</feature>
<name>A0A177AE24_9PEZI</name>
<keyword evidence="4" id="KW-0813">Transport</keyword>
<evidence type="ECO:0000256" key="9">
    <source>
        <dbReference type="ARBA" id="ARBA00023010"/>
    </source>
</evidence>
<keyword evidence="8 14" id="KW-1133">Transmembrane helix</keyword>
<comment type="subcellular location">
    <subcellularLocation>
        <location evidence="1">Nucleus membrane</location>
        <topology evidence="1">Multi-pass membrane protein</topology>
    </subcellularLocation>
    <subcellularLocation>
        <location evidence="2">Nucleus</location>
        <location evidence="2">Nuclear pore complex</location>
    </subcellularLocation>
</comment>
<dbReference type="EMBL" id="KV441393">
    <property type="protein sequence ID" value="OAF59672.1"/>
    <property type="molecule type" value="Genomic_DNA"/>
</dbReference>
<dbReference type="GO" id="GO:0051028">
    <property type="term" value="P:mRNA transport"/>
    <property type="evidence" value="ECO:0007669"/>
    <property type="project" value="UniProtKB-KW"/>
</dbReference>
<evidence type="ECO:0000256" key="4">
    <source>
        <dbReference type="ARBA" id="ARBA00022448"/>
    </source>
</evidence>
<evidence type="ECO:0000256" key="2">
    <source>
        <dbReference type="ARBA" id="ARBA00004567"/>
    </source>
</evidence>
<dbReference type="GO" id="GO:0070631">
    <property type="term" value="P:spindle pole body localization"/>
    <property type="evidence" value="ECO:0007669"/>
    <property type="project" value="TreeGrafter"/>
</dbReference>
<dbReference type="GO" id="GO:0006999">
    <property type="term" value="P:nuclear pore organization"/>
    <property type="evidence" value="ECO:0007669"/>
    <property type="project" value="TreeGrafter"/>
</dbReference>
<dbReference type="Proteomes" id="UP000077154">
    <property type="component" value="Unassembled WGS sequence"/>
</dbReference>
<dbReference type="RefSeq" id="XP_024324955.1">
    <property type="nucleotide sequence ID" value="XM_024467526.1"/>
</dbReference>
<keyword evidence="6" id="KW-0509">mRNA transport</keyword>
<evidence type="ECO:0008006" key="16">
    <source>
        <dbReference type="Google" id="ProtNLM"/>
    </source>
</evidence>
<dbReference type="PANTHER" id="PTHR13269:SF6">
    <property type="entry name" value="NUCLEOPORIN NDC1"/>
    <property type="match status" value="1"/>
</dbReference>
<sequence>MAATARIRPYKDFLTPALHRRFTRAAATLLAVCYAESLLLGEWNSFLWSWFPLGRAGFRTGLLFISAFSIFVLRVAQLHVGQRTSNSGIATFREYAFRYQTIQTTGWYLFSAWIFSEVFIYSAPKSASIVWISEGKNNERSRLNERPIYIMAFFLVLAVVQSAIHLAYDYDRVDLPAIKTAKKDSTAKPEQGSTESVAPFTKIRDSLPGIVAKAFGRVLIMTILMPFVYSIFIRHTAWKYTLGFAKIFWNLPKTTSLPIISPFHWTVLGRTLYGGVLLVLLWEIGNSVFSTYVAEGPLKNGRPITYESKDPNGSLLTGLKGKKLQTRAFAFWELVLIAERYQGRRKVIFEDIDRKGGSTWSQILTACTETITSMDTRVQTLDPVSAPTEHIDIKPSRTPQIVSMLNGSDKPVKPEEPIPTLPRLTGDIQKENIWSAPPQPKTTAERIAKGSAALASEYGNTPTSPISVDGRRLLTQATSKVLTPEQQQALTPQGIWVALSPYVTQFLQSPLGWPFRQEFRRRIAAVVLGQPYGDAGIILDSIEALNLFAVASLKEDIYGNVQKDVPDIIRMLTKSLVSLEAMRKSFGVHWTDVSGDIESPEVDLIVGGLRGALQDIIGAFGEYFYDMKMNRADVRAAKEAARAPEPQRPAEMQVARKRK</sequence>
<dbReference type="InterPro" id="IPR019049">
    <property type="entry name" value="Nucleoporin_prot_Ndc1/Nup"/>
</dbReference>
<evidence type="ECO:0000256" key="5">
    <source>
        <dbReference type="ARBA" id="ARBA00022692"/>
    </source>
</evidence>
<dbReference type="GO" id="GO:0106166">
    <property type="term" value="F:spindle pole body-nuclear membrane anchor activity"/>
    <property type="evidence" value="ECO:0007669"/>
    <property type="project" value="TreeGrafter"/>
</dbReference>
<evidence type="ECO:0000256" key="8">
    <source>
        <dbReference type="ARBA" id="ARBA00022989"/>
    </source>
</evidence>
<dbReference type="GO" id="GO:0005816">
    <property type="term" value="C:spindle pole body"/>
    <property type="evidence" value="ECO:0007669"/>
    <property type="project" value="TreeGrafter"/>
</dbReference>
<evidence type="ECO:0000256" key="7">
    <source>
        <dbReference type="ARBA" id="ARBA00022927"/>
    </source>
</evidence>
<feature type="transmembrane region" description="Helical" evidence="14">
    <location>
        <begin position="148"/>
        <end position="168"/>
    </location>
</feature>